<dbReference type="Proteomes" id="UP001180487">
    <property type="component" value="Unassembled WGS sequence"/>
</dbReference>
<dbReference type="InterPro" id="IPR051204">
    <property type="entry name" value="ABC_transp_perm/SBD"/>
</dbReference>
<keyword evidence="9" id="KW-1185">Reference proteome</keyword>
<protein>
    <submittedName>
        <fullName evidence="8">Osmoprotectant transport system permease protein</fullName>
    </submittedName>
</protein>
<organism evidence="8 9">
    <name type="scientific">Rhodoferax ferrireducens</name>
    <dbReference type="NCBI Taxonomy" id="192843"/>
    <lineage>
        <taxon>Bacteria</taxon>
        <taxon>Pseudomonadati</taxon>
        <taxon>Pseudomonadota</taxon>
        <taxon>Betaproteobacteria</taxon>
        <taxon>Burkholderiales</taxon>
        <taxon>Comamonadaceae</taxon>
        <taxon>Rhodoferax</taxon>
    </lineage>
</organism>
<dbReference type="CDD" id="cd06261">
    <property type="entry name" value="TM_PBP2"/>
    <property type="match status" value="1"/>
</dbReference>
<dbReference type="RefSeq" id="WP_092759044.1">
    <property type="nucleotide sequence ID" value="NZ_JAVDXT010000001.1"/>
</dbReference>
<gene>
    <name evidence="8" type="ORF">J2X19_000883</name>
</gene>
<feature type="transmembrane region" description="Helical" evidence="6">
    <location>
        <begin position="20"/>
        <end position="46"/>
    </location>
</feature>
<evidence type="ECO:0000256" key="4">
    <source>
        <dbReference type="ARBA" id="ARBA00022989"/>
    </source>
</evidence>
<feature type="transmembrane region" description="Helical" evidence="6">
    <location>
        <begin position="126"/>
        <end position="143"/>
    </location>
</feature>
<proteinExistence type="inferred from homology"/>
<dbReference type="InterPro" id="IPR000515">
    <property type="entry name" value="MetI-like"/>
</dbReference>
<dbReference type="Gene3D" id="1.10.3720.10">
    <property type="entry name" value="MetI-like"/>
    <property type="match status" value="1"/>
</dbReference>
<reference evidence="8 9" key="1">
    <citation type="submission" date="2023-07" db="EMBL/GenBank/DDBJ databases">
        <title>Sorghum-associated microbial communities from plants grown in Nebraska, USA.</title>
        <authorList>
            <person name="Schachtman D."/>
        </authorList>
    </citation>
    <scope>NUCLEOTIDE SEQUENCE [LARGE SCALE GENOMIC DNA]</scope>
    <source>
        <strain evidence="8 9">BE313</strain>
    </source>
</reference>
<dbReference type="InterPro" id="IPR035906">
    <property type="entry name" value="MetI-like_sf"/>
</dbReference>
<dbReference type="Pfam" id="PF00528">
    <property type="entry name" value="BPD_transp_1"/>
    <property type="match status" value="1"/>
</dbReference>
<dbReference type="PANTHER" id="PTHR30177:SF4">
    <property type="entry name" value="OSMOPROTECTANT IMPORT PERMEASE PROTEIN OSMW"/>
    <property type="match status" value="1"/>
</dbReference>
<evidence type="ECO:0000256" key="6">
    <source>
        <dbReference type="RuleBase" id="RU363032"/>
    </source>
</evidence>
<evidence type="ECO:0000256" key="2">
    <source>
        <dbReference type="ARBA" id="ARBA00022448"/>
    </source>
</evidence>
<feature type="transmembrane region" description="Helical" evidence="6">
    <location>
        <begin position="181"/>
        <end position="202"/>
    </location>
</feature>
<comment type="similarity">
    <text evidence="6">Belongs to the binding-protein-dependent transport system permease family.</text>
</comment>
<name>A0ABU2C4G5_9BURK</name>
<evidence type="ECO:0000256" key="3">
    <source>
        <dbReference type="ARBA" id="ARBA00022692"/>
    </source>
</evidence>
<evidence type="ECO:0000313" key="8">
    <source>
        <dbReference type="EMBL" id="MDR7376225.1"/>
    </source>
</evidence>
<keyword evidence="2 6" id="KW-0813">Transport</keyword>
<evidence type="ECO:0000313" key="9">
    <source>
        <dbReference type="Proteomes" id="UP001180487"/>
    </source>
</evidence>
<accession>A0ABU2C4G5</accession>
<keyword evidence="5 6" id="KW-0472">Membrane</keyword>
<sequence length="214" mass="22024">MLADTWNYLLAHPAQFSRALWVHITLSASALFLAAAISIPAGIAVARRSNWSLAVVNIANVARTLPSLAVLALVMPLLGTGFAPALFALTLIALPPIVTHTITAMRGVDADVVDAAIGMGMTRSALLWQVELPMALPVIFAGLRTGAVQVISGAVLAAFIGGGGLGDFITAGVAMMAVPQLLVGAVPVALLALASDFLFGALQRRMTPQGLRAP</sequence>
<dbReference type="EMBL" id="JAVDXT010000001">
    <property type="protein sequence ID" value="MDR7376225.1"/>
    <property type="molecule type" value="Genomic_DNA"/>
</dbReference>
<evidence type="ECO:0000256" key="5">
    <source>
        <dbReference type="ARBA" id="ARBA00023136"/>
    </source>
</evidence>
<feature type="transmembrane region" description="Helical" evidence="6">
    <location>
        <begin position="150"/>
        <end position="175"/>
    </location>
</feature>
<dbReference type="PROSITE" id="PS50928">
    <property type="entry name" value="ABC_TM1"/>
    <property type="match status" value="1"/>
</dbReference>
<evidence type="ECO:0000259" key="7">
    <source>
        <dbReference type="PROSITE" id="PS50928"/>
    </source>
</evidence>
<feature type="transmembrane region" description="Helical" evidence="6">
    <location>
        <begin position="67"/>
        <end position="94"/>
    </location>
</feature>
<dbReference type="SUPFAM" id="SSF161098">
    <property type="entry name" value="MetI-like"/>
    <property type="match status" value="1"/>
</dbReference>
<comment type="subcellular location">
    <subcellularLocation>
        <location evidence="1 6">Cell membrane</location>
        <topology evidence="1 6">Multi-pass membrane protein</topology>
    </subcellularLocation>
</comment>
<feature type="domain" description="ABC transmembrane type-1" evidence="7">
    <location>
        <begin position="20"/>
        <end position="199"/>
    </location>
</feature>
<comment type="caution">
    <text evidence="8">The sequence shown here is derived from an EMBL/GenBank/DDBJ whole genome shotgun (WGS) entry which is preliminary data.</text>
</comment>
<dbReference type="PANTHER" id="PTHR30177">
    <property type="entry name" value="GLYCINE BETAINE/L-PROLINE TRANSPORT SYSTEM PERMEASE PROTEIN PROW"/>
    <property type="match status" value="1"/>
</dbReference>
<evidence type="ECO:0000256" key="1">
    <source>
        <dbReference type="ARBA" id="ARBA00004651"/>
    </source>
</evidence>
<keyword evidence="3 6" id="KW-0812">Transmembrane</keyword>
<keyword evidence="4 6" id="KW-1133">Transmembrane helix</keyword>